<name>A0A1I4VD61_9FLAO</name>
<feature type="transmembrane region" description="Helical" evidence="1">
    <location>
        <begin position="325"/>
        <end position="343"/>
    </location>
</feature>
<dbReference type="SUPFAM" id="SSF48452">
    <property type="entry name" value="TPR-like"/>
    <property type="match status" value="1"/>
</dbReference>
<dbReference type="EMBL" id="FOUZ01000005">
    <property type="protein sequence ID" value="SFM99091.1"/>
    <property type="molecule type" value="Genomic_DNA"/>
</dbReference>
<evidence type="ECO:0000313" key="3">
    <source>
        <dbReference type="Proteomes" id="UP000199149"/>
    </source>
</evidence>
<dbReference type="AlphaFoldDB" id="A0A1I4VD61"/>
<dbReference type="STRING" id="684065.SAMN05421738_10574"/>
<keyword evidence="3" id="KW-1185">Reference proteome</keyword>
<gene>
    <name evidence="2" type="ORF">SAMN05421738_10574</name>
</gene>
<protein>
    <recommendedName>
        <fullName evidence="4">Tetratricopeptide repeat-containing protein</fullName>
    </recommendedName>
</protein>
<evidence type="ECO:0008006" key="4">
    <source>
        <dbReference type="Google" id="ProtNLM"/>
    </source>
</evidence>
<proteinExistence type="predicted"/>
<organism evidence="2 3">
    <name type="scientific">Algoriella xinjiangensis</name>
    <dbReference type="NCBI Taxonomy" id="684065"/>
    <lineage>
        <taxon>Bacteria</taxon>
        <taxon>Pseudomonadati</taxon>
        <taxon>Bacteroidota</taxon>
        <taxon>Flavobacteriia</taxon>
        <taxon>Flavobacteriales</taxon>
        <taxon>Weeksellaceae</taxon>
        <taxon>Algoriella</taxon>
    </lineage>
</organism>
<dbReference type="InterPro" id="IPR011990">
    <property type="entry name" value="TPR-like_helical_dom_sf"/>
</dbReference>
<accession>A0A1I4VD61</accession>
<dbReference type="Proteomes" id="UP000199149">
    <property type="component" value="Unassembled WGS sequence"/>
</dbReference>
<keyword evidence="1" id="KW-0472">Membrane</keyword>
<dbReference type="Gene3D" id="1.25.40.10">
    <property type="entry name" value="Tetratricopeptide repeat domain"/>
    <property type="match status" value="1"/>
</dbReference>
<evidence type="ECO:0000313" key="2">
    <source>
        <dbReference type="EMBL" id="SFM99091.1"/>
    </source>
</evidence>
<sequence length="354" mass="41327">MGNKILYILLFFASQFVFAEKVDSIRIAYDYVYINPKKAIEIADRIIKTSNDRNDQITARLIKTNAYSSLDDSYNALKYVFETYEYVKKEKDIFNEARILGRIGELFQLYGYNTQSREYLDESVKLITSTSFPKEKRPMYLGNIYAIKGNGYKDDLDCDFALKYYNKSIAAYKSTKQNQSVVNNLALVYIEKSNCLIDKQELDSASYFLNNALSVIKKNNLIEYDQSAKISLARIHQSKREFRESNNLLNQVLKETNLAQELLVQNQVYKLLAKNAFELKDYVAYKKYIDIIKTSNSKIEKINLKALERSFDYLLHKDQTFLDKISFFKLPIFLIVVLLILIFRKICKSNKKIA</sequence>
<reference evidence="3" key="1">
    <citation type="submission" date="2016-10" db="EMBL/GenBank/DDBJ databases">
        <authorList>
            <person name="Varghese N."/>
            <person name="Submissions S."/>
        </authorList>
    </citation>
    <scope>NUCLEOTIDE SEQUENCE [LARGE SCALE GENOMIC DNA]</scope>
    <source>
        <strain evidence="3">XJ109</strain>
    </source>
</reference>
<keyword evidence="1" id="KW-0812">Transmembrane</keyword>
<evidence type="ECO:0000256" key="1">
    <source>
        <dbReference type="SAM" id="Phobius"/>
    </source>
</evidence>
<keyword evidence="1" id="KW-1133">Transmembrane helix</keyword>